<evidence type="ECO:0000256" key="1">
    <source>
        <dbReference type="SAM" id="Phobius"/>
    </source>
</evidence>
<accession>A0A4Q5LX54</accession>
<dbReference type="InterPro" id="IPR011138">
    <property type="entry name" value="Cytochrome_b-558"/>
</dbReference>
<keyword evidence="3" id="KW-1185">Reference proteome</keyword>
<dbReference type="NCBIfam" id="TIGR02046">
    <property type="entry name" value="sdhC_b558_fam"/>
    <property type="match status" value="1"/>
</dbReference>
<keyword evidence="1" id="KW-1133">Transmembrane helix</keyword>
<dbReference type="GO" id="GO:0016020">
    <property type="term" value="C:membrane"/>
    <property type="evidence" value="ECO:0007669"/>
    <property type="project" value="InterPro"/>
</dbReference>
<feature type="transmembrane region" description="Helical" evidence="1">
    <location>
        <begin position="235"/>
        <end position="257"/>
    </location>
</feature>
<feature type="transmembrane region" description="Helical" evidence="1">
    <location>
        <begin position="63"/>
        <end position="84"/>
    </location>
</feature>
<gene>
    <name evidence="2" type="ORF">EWM59_18570</name>
</gene>
<dbReference type="Gene3D" id="1.20.1300.10">
    <property type="entry name" value="Fumarate reductase/succinate dehydrogenase, transmembrane subunit"/>
    <property type="match status" value="1"/>
</dbReference>
<keyword evidence="1" id="KW-0472">Membrane</keyword>
<name>A0A4Q5LX54_9BACT</name>
<evidence type="ECO:0000313" key="3">
    <source>
        <dbReference type="Proteomes" id="UP000293162"/>
    </source>
</evidence>
<dbReference type="CDD" id="cd03498">
    <property type="entry name" value="SQR_TypeB_2_TM"/>
    <property type="match status" value="1"/>
</dbReference>
<feature type="transmembrane region" description="Helical" evidence="1">
    <location>
        <begin position="194"/>
        <end position="214"/>
    </location>
</feature>
<dbReference type="EMBL" id="SEWF01000030">
    <property type="protein sequence ID" value="RYU94179.1"/>
    <property type="molecule type" value="Genomic_DNA"/>
</dbReference>
<dbReference type="OrthoDB" id="9802842at2"/>
<sequence>MSWLTKTLSSSIGKKVLMSLTGLFLCTFLVVHLSGNLQLFYKDGGYAFNTYAVFMTSFPLIKVISYFNYFFILFHAFWGLYLEYQNRKARSVRYAVVRNSSSWSSRNMAILGTVLLVYIVVHMGDFWYKYHNEPLPYVRYTENVQTGVKLATEMPANYTQDVKKIEISDFETGTRLIIVKDLYKEVSRVFQNPVFVLIYILGMFALGFHLYHGFQSAFQTLGWNHPKYTPLVRGISTWIFAILIPIGFAAMPIFFYVKHLMGN</sequence>
<dbReference type="Proteomes" id="UP000293162">
    <property type="component" value="Unassembled WGS sequence"/>
</dbReference>
<dbReference type="SUPFAM" id="SSF81343">
    <property type="entry name" value="Fumarate reductase respiratory complex transmembrane subunits"/>
    <property type="match status" value="1"/>
</dbReference>
<keyword evidence="1" id="KW-0812">Transmembrane</keyword>
<feature type="transmembrane region" description="Helical" evidence="1">
    <location>
        <begin position="108"/>
        <end position="128"/>
    </location>
</feature>
<evidence type="ECO:0000313" key="2">
    <source>
        <dbReference type="EMBL" id="RYU94179.1"/>
    </source>
</evidence>
<proteinExistence type="predicted"/>
<organism evidence="2 3">
    <name type="scientific">Emticicia agri</name>
    <dbReference type="NCBI Taxonomy" id="2492393"/>
    <lineage>
        <taxon>Bacteria</taxon>
        <taxon>Pseudomonadati</taxon>
        <taxon>Bacteroidota</taxon>
        <taxon>Cytophagia</taxon>
        <taxon>Cytophagales</taxon>
        <taxon>Leadbetterellaceae</taxon>
        <taxon>Emticicia</taxon>
    </lineage>
</organism>
<reference evidence="2 3" key="1">
    <citation type="submission" date="2019-02" db="EMBL/GenBank/DDBJ databases">
        <title>Bacterial novel species Emticicia sp. 17J42-9 isolated from soil.</title>
        <authorList>
            <person name="Jung H.-Y."/>
        </authorList>
    </citation>
    <scope>NUCLEOTIDE SEQUENCE [LARGE SCALE GENOMIC DNA]</scope>
    <source>
        <strain evidence="2 3">17J42-9</strain>
    </source>
</reference>
<dbReference type="RefSeq" id="WP_130022754.1">
    <property type="nucleotide sequence ID" value="NZ_SEWF01000030.1"/>
</dbReference>
<protein>
    <submittedName>
        <fullName evidence="2">Succinate dehydrogenase cytochrome b subunit</fullName>
    </submittedName>
</protein>
<dbReference type="InterPro" id="IPR034804">
    <property type="entry name" value="SQR/QFR_C/D"/>
</dbReference>
<dbReference type="AlphaFoldDB" id="A0A4Q5LX54"/>
<comment type="caution">
    <text evidence="2">The sequence shown here is derived from an EMBL/GenBank/DDBJ whole genome shotgun (WGS) entry which is preliminary data.</text>
</comment>